<protein>
    <submittedName>
        <fullName evidence="1">Uncharacterized protein</fullName>
    </submittedName>
</protein>
<organism evidence="1">
    <name type="scientific">Arundo donax</name>
    <name type="common">Giant reed</name>
    <name type="synonym">Donax arundinaceus</name>
    <dbReference type="NCBI Taxonomy" id="35708"/>
    <lineage>
        <taxon>Eukaryota</taxon>
        <taxon>Viridiplantae</taxon>
        <taxon>Streptophyta</taxon>
        <taxon>Embryophyta</taxon>
        <taxon>Tracheophyta</taxon>
        <taxon>Spermatophyta</taxon>
        <taxon>Magnoliopsida</taxon>
        <taxon>Liliopsida</taxon>
        <taxon>Poales</taxon>
        <taxon>Poaceae</taxon>
        <taxon>PACMAD clade</taxon>
        <taxon>Arundinoideae</taxon>
        <taxon>Arundineae</taxon>
        <taxon>Arundo</taxon>
    </lineage>
</organism>
<reference evidence="1" key="1">
    <citation type="submission" date="2014-09" db="EMBL/GenBank/DDBJ databases">
        <authorList>
            <person name="Magalhaes I.L.F."/>
            <person name="Oliveira U."/>
            <person name="Santos F.R."/>
            <person name="Vidigal T.H.D.A."/>
            <person name="Brescovit A.D."/>
            <person name="Santos A.J."/>
        </authorList>
    </citation>
    <scope>NUCLEOTIDE SEQUENCE</scope>
    <source>
        <tissue evidence="1">Shoot tissue taken approximately 20 cm above the soil surface</tissue>
    </source>
</reference>
<reference evidence="1" key="2">
    <citation type="journal article" date="2015" name="Data Brief">
        <title>Shoot transcriptome of the giant reed, Arundo donax.</title>
        <authorList>
            <person name="Barrero R.A."/>
            <person name="Guerrero F.D."/>
            <person name="Moolhuijzen P."/>
            <person name="Goolsby J.A."/>
            <person name="Tidwell J."/>
            <person name="Bellgard S.E."/>
            <person name="Bellgard M.I."/>
        </authorList>
    </citation>
    <scope>NUCLEOTIDE SEQUENCE</scope>
    <source>
        <tissue evidence="1">Shoot tissue taken approximately 20 cm above the soil surface</tissue>
    </source>
</reference>
<dbReference type="EMBL" id="GBRH01273321">
    <property type="protein sequence ID" value="JAD24574.1"/>
    <property type="molecule type" value="Transcribed_RNA"/>
</dbReference>
<dbReference type="AlphaFoldDB" id="A0A0A8YEJ9"/>
<evidence type="ECO:0000313" key="1">
    <source>
        <dbReference type="EMBL" id="JAD24574.1"/>
    </source>
</evidence>
<proteinExistence type="predicted"/>
<name>A0A0A8YEJ9_ARUDO</name>
<sequence>MKQHWNIAAFRCRVQNSQFPGKSHLKELKFRYFLSVPTSD</sequence>
<accession>A0A0A8YEJ9</accession>